<evidence type="ECO:0000256" key="3">
    <source>
        <dbReference type="ARBA" id="ARBA00022801"/>
    </source>
</evidence>
<proteinExistence type="inferred from homology"/>
<feature type="compositionally biased region" description="Basic and acidic residues" evidence="5">
    <location>
        <begin position="12"/>
        <end position="21"/>
    </location>
</feature>
<comment type="caution">
    <text evidence="6">The sequence shown here is derived from an EMBL/GenBank/DDBJ whole genome shotgun (WGS) entry which is preliminary data.</text>
</comment>
<dbReference type="EMBL" id="JAAVTX010000001">
    <property type="protein sequence ID" value="NKE43191.1"/>
    <property type="molecule type" value="Genomic_DNA"/>
</dbReference>
<name>A0ABX1ERD9_9PROT</name>
<evidence type="ECO:0000256" key="4">
    <source>
        <dbReference type="ARBA" id="ARBA00023145"/>
    </source>
</evidence>
<dbReference type="Proteomes" id="UP000765160">
    <property type="component" value="Unassembled WGS sequence"/>
</dbReference>
<evidence type="ECO:0000256" key="1">
    <source>
        <dbReference type="ARBA" id="ARBA00009381"/>
    </source>
</evidence>
<evidence type="ECO:0000313" key="6">
    <source>
        <dbReference type="EMBL" id="NKE43191.1"/>
    </source>
</evidence>
<organism evidence="6 7">
    <name type="scientific">Falsiroseomonas frigidaquae</name>
    <dbReference type="NCBI Taxonomy" id="487318"/>
    <lineage>
        <taxon>Bacteria</taxon>
        <taxon>Pseudomonadati</taxon>
        <taxon>Pseudomonadota</taxon>
        <taxon>Alphaproteobacteria</taxon>
        <taxon>Acetobacterales</taxon>
        <taxon>Roseomonadaceae</taxon>
        <taxon>Falsiroseomonas</taxon>
    </lineage>
</organism>
<evidence type="ECO:0000256" key="2">
    <source>
        <dbReference type="ARBA" id="ARBA00022679"/>
    </source>
</evidence>
<dbReference type="PANTHER" id="PTHR43199">
    <property type="entry name" value="GLUTATHIONE HYDROLASE"/>
    <property type="match status" value="1"/>
</dbReference>
<dbReference type="InterPro" id="IPR029055">
    <property type="entry name" value="Ntn_hydrolases_N"/>
</dbReference>
<dbReference type="PANTHER" id="PTHR43199:SF1">
    <property type="entry name" value="GLUTATHIONE HYDROLASE PROENZYME"/>
    <property type="match status" value="1"/>
</dbReference>
<gene>
    <name evidence="6" type="ORF">HB662_00270</name>
</gene>
<dbReference type="PRINTS" id="PR01210">
    <property type="entry name" value="GGTRANSPTASE"/>
</dbReference>
<protein>
    <submittedName>
        <fullName evidence="6">Gamma-glutamyltranspeptidase</fullName>
    </submittedName>
</protein>
<dbReference type="Pfam" id="PF01019">
    <property type="entry name" value="G_glu_transpept"/>
    <property type="match status" value="1"/>
</dbReference>
<keyword evidence="2" id="KW-0808">Transferase</keyword>
<feature type="region of interest" description="Disordered" evidence="5">
    <location>
        <begin position="1"/>
        <end position="37"/>
    </location>
</feature>
<dbReference type="InterPro" id="IPR051792">
    <property type="entry name" value="GGT_bact"/>
</dbReference>
<comment type="similarity">
    <text evidence="1">Belongs to the gamma-glutamyltransferase family.</text>
</comment>
<sequence length="511" mass="50203">MTTSLVPGIEPVGEKAMERDMAPSLARSAPSAHPEACNARRPTRGFAAMALLPVLAACGGLDGVTTAGPEIGQDGFVRGFLGGVAAEEPRAALIARNVLAAGGSAADAAVAAGFALSVTLPSRAGLGGGGACLLYVPSRNEVEAIVFPPGPRAAVPAGADRPAAVPLMARGLFALHARAGRRPFEELIAPAEQAARFGTEVSRAFAADIAAVAGPLFADPGAAAAFAGPGGQPLASGARMTQADLGSTLATLRTAGVGDLHQGALARRMEETSRAAGGMLTVPEMREAVPQVVPALQASLGNDVVSFLPPPADGGLAAAAAFAALQTGTAAPAAAARGEAVAAAWRARGGAPMTLLAAADLPAAGLGMLPASTGLAVFDREGMAVTCAFTMNNLFGTGRIAPGTGVLLAAAPGIGQVQPALLSAGLVHSPNLRAFRAAAAGSGQQAAPMAVALPLSQVMRGVAAAQAAGLAPEPGRTQLLSCPRYLPGDSTTCQAATDPRGAGLAVGAVDP</sequence>
<dbReference type="InterPro" id="IPR043137">
    <property type="entry name" value="GGT_ssub_C"/>
</dbReference>
<dbReference type="Gene3D" id="3.60.20.40">
    <property type="match status" value="1"/>
</dbReference>
<keyword evidence="4" id="KW-0865">Zymogen</keyword>
<dbReference type="SUPFAM" id="SSF56235">
    <property type="entry name" value="N-terminal nucleophile aminohydrolases (Ntn hydrolases)"/>
    <property type="match status" value="1"/>
</dbReference>
<dbReference type="RefSeq" id="WP_168046018.1">
    <property type="nucleotide sequence ID" value="NZ_JAATJR010000001.1"/>
</dbReference>
<keyword evidence="7" id="KW-1185">Reference proteome</keyword>
<reference evidence="6 7" key="1">
    <citation type="submission" date="2020-03" db="EMBL/GenBank/DDBJ databases">
        <title>Roseomonas selenitidurans sp. nov. isolated from soil.</title>
        <authorList>
            <person name="Liu H."/>
        </authorList>
    </citation>
    <scope>NUCLEOTIDE SEQUENCE [LARGE SCALE GENOMIC DNA]</scope>
    <source>
        <strain evidence="6 7">JCM 15073</strain>
    </source>
</reference>
<evidence type="ECO:0000313" key="7">
    <source>
        <dbReference type="Proteomes" id="UP000765160"/>
    </source>
</evidence>
<accession>A0ABX1ERD9</accession>
<evidence type="ECO:0000256" key="5">
    <source>
        <dbReference type="SAM" id="MobiDB-lite"/>
    </source>
</evidence>
<keyword evidence="3" id="KW-0378">Hydrolase</keyword>